<organism evidence="6 7">
    <name type="scientific">Desulfovibrio porci</name>
    <dbReference type="NCBI Taxonomy" id="2605782"/>
    <lineage>
        <taxon>Bacteria</taxon>
        <taxon>Pseudomonadati</taxon>
        <taxon>Thermodesulfobacteriota</taxon>
        <taxon>Desulfovibrionia</taxon>
        <taxon>Desulfovibrionales</taxon>
        <taxon>Desulfovibrionaceae</taxon>
        <taxon>Desulfovibrio</taxon>
    </lineage>
</organism>
<evidence type="ECO:0000256" key="4">
    <source>
        <dbReference type="SAM" id="SignalP"/>
    </source>
</evidence>
<feature type="signal peptide" evidence="4">
    <location>
        <begin position="1"/>
        <end position="29"/>
    </location>
</feature>
<sequence length="385" mass="41220">MLASSRPRRRFFSCLLWAFCCLWTITCPAYPGHAASSSSAPLPSLDVMLGSMLMLGFRGTELAPDDPFLAAVRAGKVGHVLLFDRDLPSGGERNIRSPEQLRRLTAALRAAAPGPMFIAVDQEGGRVRRLKPQQGFMDLPSARSMGRGRPAATRALAARLGAELAGLGISVDLAPVADVDSNPDNPAIGKLGRSFSPDPGLTAQHALAFGQGLAQAGIIPALKHFPGQGGAQRDSHLGLTDISRCWDGGGDLLPYAEAFSQGWPGMVMVGHLFHAGLDPEHPATLSKMVVTGLLRQGLGWRGVVISDDMQMKAITGHYGLEQAMLLAVQAGVDILVFGNNLQWDPDLPEKAHATLRRLVDSGRISPERIRASWERIRALHAAYAR</sequence>
<proteinExistence type="inferred from homology"/>
<evidence type="ECO:0000259" key="5">
    <source>
        <dbReference type="Pfam" id="PF00933"/>
    </source>
</evidence>
<dbReference type="Pfam" id="PF00933">
    <property type="entry name" value="Glyco_hydro_3"/>
    <property type="match status" value="1"/>
</dbReference>
<feature type="domain" description="Glycoside hydrolase family 3 N-terminal" evidence="5">
    <location>
        <begin position="63"/>
        <end position="377"/>
    </location>
</feature>
<dbReference type="GO" id="GO:0004553">
    <property type="term" value="F:hydrolase activity, hydrolyzing O-glycosyl compounds"/>
    <property type="evidence" value="ECO:0007669"/>
    <property type="project" value="InterPro"/>
</dbReference>
<dbReference type="PANTHER" id="PTHR30480:SF16">
    <property type="entry name" value="GLYCOSIDE HYDROLASE FAMILY 3 DOMAIN PROTEIN"/>
    <property type="match status" value="1"/>
</dbReference>
<keyword evidence="3" id="KW-0326">Glycosidase</keyword>
<dbReference type="PANTHER" id="PTHR30480">
    <property type="entry name" value="BETA-HEXOSAMINIDASE-RELATED"/>
    <property type="match status" value="1"/>
</dbReference>
<dbReference type="EMBL" id="VUMH01000003">
    <property type="protein sequence ID" value="MSS27287.1"/>
    <property type="molecule type" value="Genomic_DNA"/>
</dbReference>
<dbReference type="SUPFAM" id="SSF51445">
    <property type="entry name" value="(Trans)glycosidases"/>
    <property type="match status" value="1"/>
</dbReference>
<dbReference type="AlphaFoldDB" id="A0A6L5XJF5"/>
<gene>
    <name evidence="6" type="ORF">FYJ44_04330</name>
</gene>
<keyword evidence="7" id="KW-1185">Reference proteome</keyword>
<feature type="chain" id="PRO_5026731853" evidence="4">
    <location>
        <begin position="30"/>
        <end position="385"/>
    </location>
</feature>
<dbReference type="InterPro" id="IPR036962">
    <property type="entry name" value="Glyco_hydro_3_N_sf"/>
</dbReference>
<comment type="caution">
    <text evidence="6">The sequence shown here is derived from an EMBL/GenBank/DDBJ whole genome shotgun (WGS) entry which is preliminary data.</text>
</comment>
<keyword evidence="4" id="KW-0732">Signal</keyword>
<evidence type="ECO:0000256" key="2">
    <source>
        <dbReference type="ARBA" id="ARBA00022801"/>
    </source>
</evidence>
<dbReference type="Proteomes" id="UP000477488">
    <property type="component" value="Unassembled WGS sequence"/>
</dbReference>
<dbReference type="Gene3D" id="3.20.20.300">
    <property type="entry name" value="Glycoside hydrolase, family 3, N-terminal domain"/>
    <property type="match status" value="1"/>
</dbReference>
<dbReference type="InterPro" id="IPR050226">
    <property type="entry name" value="NagZ_Beta-hexosaminidase"/>
</dbReference>
<dbReference type="InterPro" id="IPR017853">
    <property type="entry name" value="GH"/>
</dbReference>
<dbReference type="InterPro" id="IPR001764">
    <property type="entry name" value="Glyco_hydro_3_N"/>
</dbReference>
<protein>
    <submittedName>
        <fullName evidence="6">Glycoside hydrolase family 3 protein</fullName>
    </submittedName>
</protein>
<evidence type="ECO:0000256" key="3">
    <source>
        <dbReference type="ARBA" id="ARBA00023295"/>
    </source>
</evidence>
<keyword evidence="2 6" id="KW-0378">Hydrolase</keyword>
<accession>A0A6L5XJF5</accession>
<evidence type="ECO:0000313" key="7">
    <source>
        <dbReference type="Proteomes" id="UP000477488"/>
    </source>
</evidence>
<evidence type="ECO:0000256" key="1">
    <source>
        <dbReference type="ARBA" id="ARBA00005336"/>
    </source>
</evidence>
<name>A0A6L5XJF5_9BACT</name>
<reference evidence="6 7" key="1">
    <citation type="submission" date="2019-09" db="EMBL/GenBank/DDBJ databases">
        <title>In-depth cultivation of the pig gut microbiome towards novel bacterial diversity and tailored functional studies.</title>
        <authorList>
            <person name="Wylensek D."/>
            <person name="Hitch T.C.A."/>
            <person name="Clavel T."/>
        </authorList>
    </citation>
    <scope>NUCLEOTIDE SEQUENCE [LARGE SCALE GENOMIC DNA]</scope>
    <source>
        <strain evidence="6 7">PG-178-WT-4</strain>
    </source>
</reference>
<comment type="similarity">
    <text evidence="1">Belongs to the glycosyl hydrolase 3 family.</text>
</comment>
<evidence type="ECO:0000313" key="6">
    <source>
        <dbReference type="EMBL" id="MSS27287.1"/>
    </source>
</evidence>
<dbReference type="GO" id="GO:0009254">
    <property type="term" value="P:peptidoglycan turnover"/>
    <property type="evidence" value="ECO:0007669"/>
    <property type="project" value="TreeGrafter"/>
</dbReference>
<dbReference type="GO" id="GO:0005975">
    <property type="term" value="P:carbohydrate metabolic process"/>
    <property type="evidence" value="ECO:0007669"/>
    <property type="project" value="InterPro"/>
</dbReference>